<organism evidence="2 3">
    <name type="scientific">Araneus ventricosus</name>
    <name type="common">Orbweaver spider</name>
    <name type="synonym">Epeira ventricosa</name>
    <dbReference type="NCBI Taxonomy" id="182803"/>
    <lineage>
        <taxon>Eukaryota</taxon>
        <taxon>Metazoa</taxon>
        <taxon>Ecdysozoa</taxon>
        <taxon>Arthropoda</taxon>
        <taxon>Chelicerata</taxon>
        <taxon>Arachnida</taxon>
        <taxon>Araneae</taxon>
        <taxon>Araneomorphae</taxon>
        <taxon>Entelegynae</taxon>
        <taxon>Araneoidea</taxon>
        <taxon>Araneidae</taxon>
        <taxon>Araneus</taxon>
    </lineage>
</organism>
<evidence type="ECO:0000256" key="1">
    <source>
        <dbReference type="SAM" id="MobiDB-lite"/>
    </source>
</evidence>
<feature type="region of interest" description="Disordered" evidence="1">
    <location>
        <begin position="1"/>
        <end position="32"/>
    </location>
</feature>
<dbReference type="Proteomes" id="UP000499080">
    <property type="component" value="Unassembled WGS sequence"/>
</dbReference>
<evidence type="ECO:0000313" key="3">
    <source>
        <dbReference type="Proteomes" id="UP000499080"/>
    </source>
</evidence>
<comment type="caution">
    <text evidence="2">The sequence shown here is derived from an EMBL/GenBank/DDBJ whole genome shotgun (WGS) entry which is preliminary data.</text>
</comment>
<keyword evidence="3" id="KW-1185">Reference proteome</keyword>
<gene>
    <name evidence="2" type="ORF">AVEN_25709_1</name>
</gene>
<accession>A0A4Y2M9I3</accession>
<name>A0A4Y2M9I3_ARAVE</name>
<sequence length="167" mass="18719">MLQFASSNSSEESEIAKAETMSRRNHLHDEMRWRAVDTEILREGRCRPGSRRVPGSKPDSTEDPSFISLLHVKSYGGDQTSSRWCGAEVWRGVPAQVLSSSPDHGSKSLGPSQNSPRVASKWDVNIAKLNFEKSEQNGLSRNNFYIPSVHLVVVTENYVTLIQQTFK</sequence>
<feature type="compositionally biased region" description="Basic and acidic residues" evidence="1">
    <location>
        <begin position="14"/>
        <end position="32"/>
    </location>
</feature>
<proteinExistence type="predicted"/>
<protein>
    <submittedName>
        <fullName evidence="2">Uncharacterized protein</fullName>
    </submittedName>
</protein>
<reference evidence="2 3" key="1">
    <citation type="journal article" date="2019" name="Sci. Rep.">
        <title>Orb-weaving spider Araneus ventricosus genome elucidates the spidroin gene catalogue.</title>
        <authorList>
            <person name="Kono N."/>
            <person name="Nakamura H."/>
            <person name="Ohtoshi R."/>
            <person name="Moran D.A.P."/>
            <person name="Shinohara A."/>
            <person name="Yoshida Y."/>
            <person name="Fujiwara M."/>
            <person name="Mori M."/>
            <person name="Tomita M."/>
            <person name="Arakawa K."/>
        </authorList>
    </citation>
    <scope>NUCLEOTIDE SEQUENCE [LARGE SCALE GENOMIC DNA]</scope>
</reference>
<feature type="compositionally biased region" description="Low complexity" evidence="1">
    <location>
        <begin position="1"/>
        <end position="10"/>
    </location>
</feature>
<feature type="region of interest" description="Disordered" evidence="1">
    <location>
        <begin position="98"/>
        <end position="117"/>
    </location>
</feature>
<evidence type="ECO:0000313" key="2">
    <source>
        <dbReference type="EMBL" id="GBN23758.1"/>
    </source>
</evidence>
<feature type="region of interest" description="Disordered" evidence="1">
    <location>
        <begin position="44"/>
        <end position="64"/>
    </location>
</feature>
<dbReference type="AlphaFoldDB" id="A0A4Y2M9I3"/>
<dbReference type="EMBL" id="BGPR01007037">
    <property type="protein sequence ID" value="GBN23758.1"/>
    <property type="molecule type" value="Genomic_DNA"/>
</dbReference>